<dbReference type="Gene3D" id="1.50.10.10">
    <property type="match status" value="1"/>
</dbReference>
<dbReference type="GO" id="GO:0005975">
    <property type="term" value="P:carbohydrate metabolic process"/>
    <property type="evidence" value="ECO:0007669"/>
    <property type="project" value="InterPro"/>
</dbReference>
<name>A0A396IP52_MEDTR</name>
<dbReference type="EC" id="3.2.1.-" evidence="2"/>
<reference evidence="3" key="1">
    <citation type="journal article" date="2018" name="Nat. Plants">
        <title>Whole-genome landscape of Medicago truncatula symbiotic genes.</title>
        <authorList>
            <person name="Pecrix Y."/>
            <person name="Staton S.E."/>
            <person name="Sallet E."/>
            <person name="Lelandais-Briere C."/>
            <person name="Moreau S."/>
            <person name="Carrere S."/>
            <person name="Blein T."/>
            <person name="Jardinaud M.F."/>
            <person name="Latrasse D."/>
            <person name="Zouine M."/>
            <person name="Zahm M."/>
            <person name="Kreplak J."/>
            <person name="Mayjonade B."/>
            <person name="Satge C."/>
            <person name="Perez M."/>
            <person name="Cauet S."/>
            <person name="Marande W."/>
            <person name="Chantry-Darmon C."/>
            <person name="Lopez-Roques C."/>
            <person name="Bouchez O."/>
            <person name="Berard A."/>
            <person name="Debelle F."/>
            <person name="Munos S."/>
            <person name="Bendahmane A."/>
            <person name="Berges H."/>
            <person name="Niebel A."/>
            <person name="Buitink J."/>
            <person name="Frugier F."/>
            <person name="Benhamed M."/>
            <person name="Crespi M."/>
            <person name="Gouzy J."/>
            <person name="Gamas P."/>
        </authorList>
    </citation>
    <scope>NUCLEOTIDE SEQUENCE [LARGE SCALE GENOMIC DNA]</scope>
    <source>
        <strain evidence="3">cv. Jemalong A17</strain>
    </source>
</reference>
<organism evidence="2 3">
    <name type="scientific">Medicago truncatula</name>
    <name type="common">Barrel medic</name>
    <name type="synonym">Medicago tribuloides</name>
    <dbReference type="NCBI Taxonomy" id="3880"/>
    <lineage>
        <taxon>Eukaryota</taxon>
        <taxon>Viridiplantae</taxon>
        <taxon>Streptophyta</taxon>
        <taxon>Embryophyta</taxon>
        <taxon>Tracheophyta</taxon>
        <taxon>Spermatophyta</taxon>
        <taxon>Magnoliopsida</taxon>
        <taxon>eudicotyledons</taxon>
        <taxon>Gunneridae</taxon>
        <taxon>Pentapetalae</taxon>
        <taxon>rosids</taxon>
        <taxon>fabids</taxon>
        <taxon>Fabales</taxon>
        <taxon>Fabaceae</taxon>
        <taxon>Papilionoideae</taxon>
        <taxon>50 kb inversion clade</taxon>
        <taxon>NPAAA clade</taxon>
        <taxon>Hologalegina</taxon>
        <taxon>IRL clade</taxon>
        <taxon>Trifolieae</taxon>
        <taxon>Medicago</taxon>
    </lineage>
</organism>
<dbReference type="InterPro" id="IPR008928">
    <property type="entry name" value="6-hairpin_glycosidase_sf"/>
</dbReference>
<evidence type="ECO:0000313" key="3">
    <source>
        <dbReference type="Proteomes" id="UP000265566"/>
    </source>
</evidence>
<dbReference type="InterPro" id="IPR054363">
    <property type="entry name" value="GH95_cat"/>
</dbReference>
<sequence>MVMNGDKLPLVQTTITLLCSVPLTQSLSLSILFLPNSSHYLFSTMEDGEWIMVQCPPQKDLWNPSLANADDDEPSMPLKVTFSRSAKYWTDAIPIGNGRLGAMIWGGIQSEVLQLNEDTLWTGIPGNYTDKNAPEALAEVRKLVDDRKYSEATTAALKLLGPPGEVNYDANGWVAHHVSDLWAKTSTYRGPAVWALWPMGGAWLCTHLWEHYTYTTDKETACGRNIVEGRKEFLKNKAYPLLEGCTSFLLDWLIEGPGGLLETNPSTSPEHMFIASDQKRASVSYSSTMDISIIKEVFSIVISAAEILGRQDDAIIKRVFESQSKLPPIKIARDGSIMEWAEDFQDPDVHHWHVSHLFGLFPGHTINIEKTPNLCKAVNYSLIKRGDEGPGWSTTWKAALWARLHNSEHAYRMIKHLVVLADPEQEAVGFEGGLHSHGIECALGTVQGILFKH</sequence>
<dbReference type="Proteomes" id="UP000265566">
    <property type="component" value="Chromosome 4"/>
</dbReference>
<feature type="domain" description="Glycosyl hydrolase family 95 catalytic" evidence="1">
    <location>
        <begin position="166"/>
        <end position="419"/>
    </location>
</feature>
<accession>A0A396IP52</accession>
<dbReference type="Pfam" id="PF22124">
    <property type="entry name" value="Glyco_hydro_95_cat"/>
    <property type="match status" value="1"/>
</dbReference>
<evidence type="ECO:0000259" key="1">
    <source>
        <dbReference type="Pfam" id="PF22124"/>
    </source>
</evidence>
<evidence type="ECO:0000313" key="2">
    <source>
        <dbReference type="EMBL" id="RHN64687.1"/>
    </source>
</evidence>
<dbReference type="SUPFAM" id="SSF48208">
    <property type="entry name" value="Six-hairpin glycosidases"/>
    <property type="match status" value="1"/>
</dbReference>
<dbReference type="InterPro" id="IPR012341">
    <property type="entry name" value="6hp_glycosidase-like_sf"/>
</dbReference>
<dbReference type="Gramene" id="rna27530">
    <property type="protein sequence ID" value="RHN64687.1"/>
    <property type="gene ID" value="gene27530"/>
</dbReference>
<gene>
    <name evidence="2" type="ORF">MtrunA17_Chr4g0071781</name>
</gene>
<comment type="caution">
    <text evidence="2">The sequence shown here is derived from an EMBL/GenBank/DDBJ whole genome shotgun (WGS) entry which is preliminary data.</text>
</comment>
<keyword evidence="2" id="KW-0326">Glycosidase</keyword>
<protein>
    <submittedName>
        <fullName evidence="2">Putative glycosidase</fullName>
        <ecNumber evidence="2">3.2.1.-</ecNumber>
    </submittedName>
</protein>
<dbReference type="PANTHER" id="PTHR31084:SF0">
    <property type="entry name" value="ALPHA-L-FUCOSIDASE 2"/>
    <property type="match status" value="1"/>
</dbReference>
<dbReference type="AlphaFoldDB" id="A0A396IP52"/>
<proteinExistence type="predicted"/>
<dbReference type="PANTHER" id="PTHR31084">
    <property type="entry name" value="ALPHA-L-FUCOSIDASE 2"/>
    <property type="match status" value="1"/>
</dbReference>
<dbReference type="EMBL" id="PSQE01000004">
    <property type="protein sequence ID" value="RHN64687.1"/>
    <property type="molecule type" value="Genomic_DNA"/>
</dbReference>
<dbReference type="GO" id="GO:0016798">
    <property type="term" value="F:hydrolase activity, acting on glycosyl bonds"/>
    <property type="evidence" value="ECO:0007669"/>
    <property type="project" value="UniProtKB-KW"/>
</dbReference>
<keyword evidence="2" id="KW-0378">Hydrolase</keyword>